<accession>A0A7W7P2U7</accession>
<feature type="transmembrane region" description="Helical" evidence="1">
    <location>
        <begin position="29"/>
        <end position="49"/>
    </location>
</feature>
<evidence type="ECO:0000256" key="1">
    <source>
        <dbReference type="SAM" id="Phobius"/>
    </source>
</evidence>
<dbReference type="Proteomes" id="UP000566995">
    <property type="component" value="Unassembled WGS sequence"/>
</dbReference>
<feature type="transmembrane region" description="Helical" evidence="1">
    <location>
        <begin position="133"/>
        <end position="153"/>
    </location>
</feature>
<dbReference type="Pfam" id="PF20589">
    <property type="entry name" value="DUF6790"/>
    <property type="match status" value="1"/>
</dbReference>
<keyword evidence="1" id="KW-0812">Transmembrane</keyword>
<organism evidence="2 3">
    <name type="scientific">Pseudomonas nitroreducens</name>
    <dbReference type="NCBI Taxonomy" id="46680"/>
    <lineage>
        <taxon>Bacteria</taxon>
        <taxon>Pseudomonadati</taxon>
        <taxon>Pseudomonadota</taxon>
        <taxon>Gammaproteobacteria</taxon>
        <taxon>Pseudomonadales</taxon>
        <taxon>Pseudomonadaceae</taxon>
        <taxon>Pseudomonas</taxon>
    </lineage>
</organism>
<keyword evidence="1" id="KW-0472">Membrane</keyword>
<dbReference type="AlphaFoldDB" id="A0A7W7P2U7"/>
<dbReference type="RefSeq" id="WP_184591730.1">
    <property type="nucleotide sequence ID" value="NZ_JACHLI010000015.1"/>
</dbReference>
<evidence type="ECO:0000313" key="2">
    <source>
        <dbReference type="EMBL" id="MBB4864875.1"/>
    </source>
</evidence>
<feature type="transmembrane region" description="Helical" evidence="1">
    <location>
        <begin position="99"/>
        <end position="121"/>
    </location>
</feature>
<proteinExistence type="predicted"/>
<keyword evidence="1" id="KW-1133">Transmembrane helix</keyword>
<reference evidence="2 3" key="1">
    <citation type="submission" date="2020-08" db="EMBL/GenBank/DDBJ databases">
        <title>Functional genomics of gut bacteria from endangered species of beetles.</title>
        <authorList>
            <person name="Carlos-Shanley C."/>
        </authorList>
    </citation>
    <scope>NUCLEOTIDE SEQUENCE [LARGE SCALE GENOMIC DNA]</scope>
    <source>
        <strain evidence="2 3">S00179</strain>
    </source>
</reference>
<gene>
    <name evidence="2" type="ORF">HNP46_003751</name>
</gene>
<sequence>MYIAIVLALMLVLPVGCIAVEAVVGNHGLTALLVAKWFVIWSVGARLSLAGLRQIIQPRYTAEVILGLRHEESHFLVRELGFANLAMGITGLACALFPAWIHAIALCGGVFYALAGIHHALQAHRGPLADLAMVSDLFVAAVLLLAFAAILLFSS</sequence>
<comment type="caution">
    <text evidence="2">The sequence shown here is derived from an EMBL/GenBank/DDBJ whole genome shotgun (WGS) entry which is preliminary data.</text>
</comment>
<name>A0A7W7P2U7_PSENT</name>
<dbReference type="InterPro" id="IPR046740">
    <property type="entry name" value="DUF6790"/>
</dbReference>
<evidence type="ECO:0000313" key="3">
    <source>
        <dbReference type="Proteomes" id="UP000566995"/>
    </source>
</evidence>
<dbReference type="EMBL" id="JACHLI010000015">
    <property type="protein sequence ID" value="MBB4864875.1"/>
    <property type="molecule type" value="Genomic_DNA"/>
</dbReference>
<protein>
    <submittedName>
        <fullName evidence="2">Uncharacterized protein</fullName>
    </submittedName>
</protein>